<dbReference type="EMBL" id="CATOUU010000531">
    <property type="protein sequence ID" value="CAI9933310.1"/>
    <property type="molecule type" value="Genomic_DNA"/>
</dbReference>
<comment type="caution">
    <text evidence="1">The sequence shown here is derived from an EMBL/GenBank/DDBJ whole genome shotgun (WGS) entry which is preliminary data.</text>
</comment>
<dbReference type="Proteomes" id="UP001642409">
    <property type="component" value="Unassembled WGS sequence"/>
</dbReference>
<evidence type="ECO:0000313" key="1">
    <source>
        <dbReference type="EMBL" id="CAI9933310.1"/>
    </source>
</evidence>
<evidence type="ECO:0000313" key="2">
    <source>
        <dbReference type="EMBL" id="CAL5973689.1"/>
    </source>
</evidence>
<accession>A0AA86TXL2</accession>
<evidence type="ECO:0000313" key="3">
    <source>
        <dbReference type="Proteomes" id="UP001642409"/>
    </source>
</evidence>
<reference evidence="2 3" key="2">
    <citation type="submission" date="2024-07" db="EMBL/GenBank/DDBJ databases">
        <authorList>
            <person name="Akdeniz Z."/>
        </authorList>
    </citation>
    <scope>NUCLEOTIDE SEQUENCE [LARGE SCALE GENOMIC DNA]</scope>
</reference>
<name>A0AA86TXL2_9EUKA</name>
<sequence length="1331" mass="155745">MFNKNDNFAQQDQTLSIPDLTRKLNKSEPTEIQIQAVVQLRGQVLKTNLQSILDSSMNLKLDTDADDELSLQLVDEKVKLYLKMLKLTAIPFQIEQINILFTESLLCKELTMTITFTSLQFISEFIDKTQSISKQHLQVLLKNYKVLAQLAGQHYYGFSEHLVSKQKVMQIAKNNSNNVNDTVIVISGSRYSIANEVLKQGPKAQIIKLLRKLINLVQNNYASLVQRLFAILNETVQSTTSYYNEYFQDIEEIIQLVLTQRGKTLEVQSGTNTVYLPPLDQSILDKFKQQLSPLLIFDKLRYQFISEFNQYNLYFFQNTIVQPNFYKQFDFDIESDKILNDNVEFKNQQQQQNNIIRSLQAQIEKSRDCGGILYSVYRESKVLRAQSFLEYFQISKKFAKEYELNKQLTQGYLQFLQVLPTHMQLFDFDFDLVQQSYDSQQQYQFDFVKFIMPFTRWPINFTHEQNSSLVQYITKLSKEARFGHFAYEQQDDYKNQFLTMMKIFLTVLRITFQLQNYNLLSAENAKLIRINVPNVNNLIELKSLIQKTDVEIFEQFIAEYEVNYKKCFECKAGMNVGQNYVFLNQFNKQQNMINGVVSVLALNNKIMDENKVMTKPNEMIVNTEYLMQLFEMVDKIPLLKQYQENLQAMSLISQNKQYEIIFQALVDKEVIVKASKTVLSSFNLSENEIELSQQVIQISKFSDDLVNAVISKKKAINQFAYLFFICCQLAMNPDSQTLNAELNIMQCQLCADFIQCQSELMQENMKKSLRLSAKYQQILRYKSTQKQISEFSLFYSFYASVMNYFELDNQMCLDVLSYKILKPVESESQVMSRFKYYNLIGKQDQQMLNYYFMFLRSFYERDVIAGYDLYQQAAVFLNMQVLDFQEFSKNLKLLQKQIKQFYLEDQLISESVLSTQLNTVLNSRVNIQLKRYLKFSPLLRVPFKLIVLSTYQGQVQCSDDAVLFKALTFIRSQYDTVVEFYTSFVSNSDLQQDDNENQNIILELNCTSDKFNIKCNKSALKSNNTSYLFKPQFEENLFESLYTAQIQNIQTLSEFGISEKAQYFPLHGNQFFDFFLPFVQKSFTEDTQFQLFGQQSATIVDLQFGQIYKNYYGQELNLNGELNQKTKVNLIQNEAQYVFDALFDKKLEMRFFPLQLSVYQINQLYLTIYNLEKVTYTTETLQLILYIYRIAPTLAEKLIEVKDLHDLPGSIFRYCLLFEVSFASVFLNLFQIVETLDEAQFTQLLLIISYCNSKNALINDKQILKELVKCDSVEAFNILKTKFVQMTGDKSSDQRKIECCVGRKQTASLILALEKGPKVQAQRAYLCGFGW</sequence>
<organism evidence="1">
    <name type="scientific">Hexamita inflata</name>
    <dbReference type="NCBI Taxonomy" id="28002"/>
    <lineage>
        <taxon>Eukaryota</taxon>
        <taxon>Metamonada</taxon>
        <taxon>Diplomonadida</taxon>
        <taxon>Hexamitidae</taxon>
        <taxon>Hexamitinae</taxon>
        <taxon>Hexamita</taxon>
    </lineage>
</organism>
<protein>
    <submittedName>
        <fullName evidence="1">Uncharacterized protein</fullName>
    </submittedName>
</protein>
<reference evidence="1" key="1">
    <citation type="submission" date="2023-06" db="EMBL/GenBank/DDBJ databases">
        <authorList>
            <person name="Kurt Z."/>
        </authorList>
    </citation>
    <scope>NUCLEOTIDE SEQUENCE</scope>
</reference>
<gene>
    <name evidence="1" type="ORF">HINF_LOCUS20955</name>
    <name evidence="2" type="ORF">HINF_LOCUS2501</name>
</gene>
<dbReference type="EMBL" id="CAXDID020000004">
    <property type="protein sequence ID" value="CAL5973689.1"/>
    <property type="molecule type" value="Genomic_DNA"/>
</dbReference>
<keyword evidence="3" id="KW-1185">Reference proteome</keyword>
<proteinExistence type="predicted"/>